<dbReference type="PANTHER" id="PTHR34295:SF4">
    <property type="entry name" value="BIOTIN TRANSPORTER BIOY-RELATED"/>
    <property type="match status" value="1"/>
</dbReference>
<dbReference type="Gene3D" id="1.10.1760.20">
    <property type="match status" value="1"/>
</dbReference>
<feature type="transmembrane region" description="Helical" evidence="9">
    <location>
        <begin position="78"/>
        <end position="102"/>
    </location>
</feature>
<evidence type="ECO:0000256" key="2">
    <source>
        <dbReference type="ARBA" id="ARBA00010692"/>
    </source>
</evidence>
<proteinExistence type="inferred from homology"/>
<accession>A0A0R1EXB4</accession>
<evidence type="ECO:0000256" key="6">
    <source>
        <dbReference type="ARBA" id="ARBA00022989"/>
    </source>
</evidence>
<evidence type="ECO:0000256" key="4">
    <source>
        <dbReference type="ARBA" id="ARBA00022475"/>
    </source>
</evidence>
<dbReference type="InterPro" id="IPR003784">
    <property type="entry name" value="BioY"/>
</dbReference>
<dbReference type="eggNOG" id="COG1268">
    <property type="taxonomic scope" value="Bacteria"/>
</dbReference>
<evidence type="ECO:0000313" key="10">
    <source>
        <dbReference type="EMBL" id="KRK14133.1"/>
    </source>
</evidence>
<dbReference type="Pfam" id="PF02632">
    <property type="entry name" value="BioY"/>
    <property type="match status" value="1"/>
</dbReference>
<dbReference type="GeneID" id="65915687"/>
<evidence type="ECO:0000256" key="3">
    <source>
        <dbReference type="ARBA" id="ARBA00022448"/>
    </source>
</evidence>
<dbReference type="PANTHER" id="PTHR34295">
    <property type="entry name" value="BIOTIN TRANSPORTER BIOY"/>
    <property type="match status" value="1"/>
</dbReference>
<gene>
    <name evidence="10" type="ORF">FD22_GL000169</name>
</gene>
<comment type="similarity">
    <text evidence="2 8">Belongs to the BioY family.</text>
</comment>
<evidence type="ECO:0000256" key="1">
    <source>
        <dbReference type="ARBA" id="ARBA00004651"/>
    </source>
</evidence>
<evidence type="ECO:0000256" key="8">
    <source>
        <dbReference type="PIRNR" id="PIRNR016661"/>
    </source>
</evidence>
<comment type="subcellular location">
    <subcellularLocation>
        <location evidence="1 8">Cell membrane</location>
        <topology evidence="1 8">Multi-pass membrane protein</topology>
    </subcellularLocation>
</comment>
<dbReference type="AlphaFoldDB" id="A0A0R1EXB4"/>
<keyword evidence="6 9" id="KW-1133">Transmembrane helix</keyword>
<dbReference type="PATRIC" id="fig|913848.6.peg.167"/>
<evidence type="ECO:0000256" key="7">
    <source>
        <dbReference type="ARBA" id="ARBA00023136"/>
    </source>
</evidence>
<sequence length="179" mass="18939">MKTRDITQIAVMVAVIIVLGYIPPIPIGLIPVPLVLQNMGIILASLLLGRKNGSYAVGLFVALAFVGFPVLSGGHGGAAVFVGPTAGYIYAWLVTPFLLGTLLHNHQHLAWEIGATILIGVLFINLSGALWLSVTTHLALPKALLAGLVFLPGDLLKSGIAIALHRRLRLLDQFAAVEK</sequence>
<keyword evidence="4 8" id="KW-1003">Cell membrane</keyword>
<name>A0A0R1EXB4_9LACO</name>
<feature type="transmembrane region" description="Helical" evidence="9">
    <location>
        <begin position="55"/>
        <end position="72"/>
    </location>
</feature>
<dbReference type="PIRSF" id="PIRSF016661">
    <property type="entry name" value="BioY"/>
    <property type="match status" value="1"/>
</dbReference>
<keyword evidence="5 9" id="KW-0812">Transmembrane</keyword>
<organism evidence="10 11">
    <name type="scientific">Loigolactobacillus coryniformis subsp. coryniformis KCTC 3167 = DSM 20001</name>
    <dbReference type="NCBI Taxonomy" id="913848"/>
    <lineage>
        <taxon>Bacteria</taxon>
        <taxon>Bacillati</taxon>
        <taxon>Bacillota</taxon>
        <taxon>Bacilli</taxon>
        <taxon>Lactobacillales</taxon>
        <taxon>Lactobacillaceae</taxon>
        <taxon>Loigolactobacillus</taxon>
    </lineage>
</organism>
<comment type="caution">
    <text evidence="10">The sequence shown here is derived from an EMBL/GenBank/DDBJ whole genome shotgun (WGS) entry which is preliminary data.</text>
</comment>
<dbReference type="EMBL" id="AZCN01000103">
    <property type="protein sequence ID" value="KRK14133.1"/>
    <property type="molecule type" value="Genomic_DNA"/>
</dbReference>
<dbReference type="GO" id="GO:0015225">
    <property type="term" value="F:biotin transmembrane transporter activity"/>
    <property type="evidence" value="ECO:0007669"/>
    <property type="project" value="UniProtKB-UniRule"/>
</dbReference>
<dbReference type="RefSeq" id="WP_010010519.1">
    <property type="nucleotide sequence ID" value="NZ_AZCN01000103.1"/>
</dbReference>
<protein>
    <recommendedName>
        <fullName evidence="8">Biotin transporter</fullName>
    </recommendedName>
</protein>
<evidence type="ECO:0000313" key="11">
    <source>
        <dbReference type="Proteomes" id="UP000051181"/>
    </source>
</evidence>
<reference evidence="10 11" key="1">
    <citation type="journal article" date="2015" name="Genome Announc.">
        <title>Expanding the biotechnology potential of lactobacilli through comparative genomics of 213 strains and associated genera.</title>
        <authorList>
            <person name="Sun Z."/>
            <person name="Harris H.M."/>
            <person name="McCann A."/>
            <person name="Guo C."/>
            <person name="Argimon S."/>
            <person name="Zhang W."/>
            <person name="Yang X."/>
            <person name="Jeffery I.B."/>
            <person name="Cooney J.C."/>
            <person name="Kagawa T.F."/>
            <person name="Liu W."/>
            <person name="Song Y."/>
            <person name="Salvetti E."/>
            <person name="Wrobel A."/>
            <person name="Rasinkangas P."/>
            <person name="Parkhill J."/>
            <person name="Rea M.C."/>
            <person name="O'Sullivan O."/>
            <person name="Ritari J."/>
            <person name="Douillard F.P."/>
            <person name="Paul Ross R."/>
            <person name="Yang R."/>
            <person name="Briner A.E."/>
            <person name="Felis G.E."/>
            <person name="de Vos W.M."/>
            <person name="Barrangou R."/>
            <person name="Klaenhammer T.R."/>
            <person name="Caufield P.W."/>
            <person name="Cui Y."/>
            <person name="Zhang H."/>
            <person name="O'Toole P.W."/>
        </authorList>
    </citation>
    <scope>NUCLEOTIDE SEQUENCE [LARGE SCALE GENOMIC DNA]</scope>
    <source>
        <strain evidence="10 11">DSM 20001</strain>
    </source>
</reference>
<keyword evidence="7 8" id="KW-0472">Membrane</keyword>
<keyword evidence="3 8" id="KW-0813">Transport</keyword>
<feature type="transmembrane region" description="Helical" evidence="9">
    <location>
        <begin position="109"/>
        <end position="132"/>
    </location>
</feature>
<evidence type="ECO:0000256" key="5">
    <source>
        <dbReference type="ARBA" id="ARBA00022692"/>
    </source>
</evidence>
<evidence type="ECO:0000256" key="9">
    <source>
        <dbReference type="SAM" id="Phobius"/>
    </source>
</evidence>
<dbReference type="Proteomes" id="UP000051181">
    <property type="component" value="Unassembled WGS sequence"/>
</dbReference>
<dbReference type="GO" id="GO:0005886">
    <property type="term" value="C:plasma membrane"/>
    <property type="evidence" value="ECO:0007669"/>
    <property type="project" value="UniProtKB-SubCell"/>
</dbReference>